<dbReference type="InterPro" id="IPR056876">
    <property type="entry name" value="Msl2-3_C"/>
</dbReference>
<dbReference type="GO" id="GO:0008381">
    <property type="term" value="F:mechanosensitive monoatomic ion channel activity"/>
    <property type="evidence" value="ECO:0007669"/>
    <property type="project" value="UniProtKB-ARBA"/>
</dbReference>
<sequence length="377" mass="43557">MSSLDSFLDNMGLFHHQRWMLTLSLILLAALLTHYLEIRLYNRFIENARKTKYLWDDAILWSIHKPLGCMIWLWAFHFTMQIVQYRTSIPYYFFDWASSLFTLGSIIIFTWFLLKLTSCIRAKLYLRTDFDDALLDLTSSQALAQAIQIIILVTTGLIILKYFFNLSFTGLWAIGGIGSFVIGWAAKDLLANFFGAIMIYFDRPFSIGDWIRSPDREIEGIVEYIGWRLTKIRTFDKRPLYIPNSLFATICIENVSQTSYQRIKESIAISFKDIDQVESIMNDIKEMLAHHDDVDASMNCSVNLTGINKSSSLNISLVCFVKMVDWITFLGIKQNIILQVLKIIHEHGAELDVPISVLKISENDELFQTRTHAPSRD</sequence>
<evidence type="ECO:0000259" key="9">
    <source>
        <dbReference type="Pfam" id="PF24956"/>
    </source>
</evidence>
<dbReference type="OrthoDB" id="9775207at2"/>
<dbReference type="EMBL" id="LKAJ02000001">
    <property type="protein sequence ID" value="MCS5712234.1"/>
    <property type="molecule type" value="Genomic_DNA"/>
</dbReference>
<dbReference type="SUPFAM" id="SSF82689">
    <property type="entry name" value="Mechanosensitive channel protein MscS (YggB), C-terminal domain"/>
    <property type="match status" value="1"/>
</dbReference>
<evidence type="ECO:0000313" key="10">
    <source>
        <dbReference type="EMBL" id="KRG20473.1"/>
    </source>
</evidence>
<keyword evidence="3" id="KW-1003">Cell membrane</keyword>
<evidence type="ECO:0000313" key="11">
    <source>
        <dbReference type="EMBL" id="MCS5712234.1"/>
    </source>
</evidence>
<dbReference type="PATRIC" id="fig|1590043.3.peg.2448"/>
<dbReference type="Pfam" id="PF00924">
    <property type="entry name" value="MS_channel_2nd"/>
    <property type="match status" value="1"/>
</dbReference>
<accession>A0A0Q9YL03</accession>
<dbReference type="Gene3D" id="3.30.70.100">
    <property type="match status" value="1"/>
</dbReference>
<keyword evidence="6 7" id="KW-0472">Membrane</keyword>
<feature type="transmembrane region" description="Helical" evidence="7">
    <location>
        <begin position="58"/>
        <end position="76"/>
    </location>
</feature>
<dbReference type="RefSeq" id="WP_083482942.1">
    <property type="nucleotide sequence ID" value="NZ_LKAJ02000001.1"/>
</dbReference>
<evidence type="ECO:0000256" key="7">
    <source>
        <dbReference type="SAM" id="Phobius"/>
    </source>
</evidence>
<dbReference type="GO" id="GO:0005886">
    <property type="term" value="C:plasma membrane"/>
    <property type="evidence" value="ECO:0007669"/>
    <property type="project" value="UniProtKB-SubCell"/>
</dbReference>
<dbReference type="InterPro" id="IPR045042">
    <property type="entry name" value="YnaI-like"/>
</dbReference>
<dbReference type="Gene3D" id="1.10.287.1260">
    <property type="match status" value="1"/>
</dbReference>
<organism evidence="10">
    <name type="scientific">Candidatus Berkiella aquae</name>
    <dbReference type="NCBI Taxonomy" id="295108"/>
    <lineage>
        <taxon>Bacteria</taxon>
        <taxon>Pseudomonadati</taxon>
        <taxon>Pseudomonadota</taxon>
        <taxon>Gammaproteobacteria</taxon>
        <taxon>Candidatus Berkiellales</taxon>
        <taxon>Candidatus Berkiellaceae</taxon>
        <taxon>Candidatus Berkiella</taxon>
    </lineage>
</organism>
<keyword evidence="4 7" id="KW-0812">Transmembrane</keyword>
<dbReference type="Gene3D" id="2.30.30.60">
    <property type="match status" value="1"/>
</dbReference>
<dbReference type="SUPFAM" id="SSF50182">
    <property type="entry name" value="Sm-like ribonucleoproteins"/>
    <property type="match status" value="1"/>
</dbReference>
<dbReference type="EMBL" id="LKAJ01000011">
    <property type="protein sequence ID" value="KRG20473.1"/>
    <property type="molecule type" value="Genomic_DNA"/>
</dbReference>
<dbReference type="InterPro" id="IPR011014">
    <property type="entry name" value="MscS_channel_TM-2"/>
</dbReference>
<gene>
    <name evidence="10" type="primary">ynaI</name>
    <name evidence="11" type="ORF">HT99x_012395</name>
    <name evidence="10" type="ORF">HT99x_02402</name>
</gene>
<dbReference type="PANTHER" id="PTHR43634:SF2">
    <property type="entry name" value="LOW CONDUCTANCE MECHANOSENSITIVE CHANNEL YNAI"/>
    <property type="match status" value="1"/>
</dbReference>
<dbReference type="InterPro" id="IPR010920">
    <property type="entry name" value="LSM_dom_sf"/>
</dbReference>
<dbReference type="InterPro" id="IPR006686">
    <property type="entry name" value="MscS_channel_CS"/>
</dbReference>
<feature type="domain" description="Mechanosensitive ion channel MscS" evidence="8">
    <location>
        <begin position="188"/>
        <end position="256"/>
    </location>
</feature>
<comment type="similarity">
    <text evidence="2">Belongs to the MscS (TC 1.A.23) family.</text>
</comment>
<dbReference type="PANTHER" id="PTHR43634">
    <property type="entry name" value="OW CONDUCTANCE MECHANOSENSITIVE CHANNEL"/>
    <property type="match status" value="1"/>
</dbReference>
<evidence type="ECO:0000256" key="1">
    <source>
        <dbReference type="ARBA" id="ARBA00004651"/>
    </source>
</evidence>
<reference evidence="10" key="1">
    <citation type="submission" date="2015-09" db="EMBL/GenBank/DDBJ databases">
        <title>Draft Genome Sequences of Two Novel Amoeba-resistant Intranuclear Bacteria, Candidatus Berkiella cookevillensis and Candidatus Berkiella aquae.</title>
        <authorList>
            <person name="Mehari Y.T."/>
            <person name="Arivett B.A."/>
            <person name="Farone A.L."/>
            <person name="Gunderson J.H."/>
            <person name="Farone M.B."/>
        </authorList>
    </citation>
    <scope>NUCLEOTIDE SEQUENCE [LARGE SCALE GENOMIC DNA]</scope>
    <source>
        <strain evidence="10">HT99</strain>
    </source>
</reference>
<comment type="subcellular location">
    <subcellularLocation>
        <location evidence="1">Cell membrane</location>
        <topology evidence="1">Multi-pass membrane protein</topology>
    </subcellularLocation>
</comment>
<dbReference type="SUPFAM" id="SSF82861">
    <property type="entry name" value="Mechanosensitive channel protein MscS (YggB), transmembrane region"/>
    <property type="match status" value="1"/>
</dbReference>
<dbReference type="Proteomes" id="UP000051497">
    <property type="component" value="Unassembled WGS sequence"/>
</dbReference>
<feature type="transmembrane region" description="Helical" evidence="7">
    <location>
        <begin position="20"/>
        <end position="38"/>
    </location>
</feature>
<evidence type="ECO:0000259" key="8">
    <source>
        <dbReference type="Pfam" id="PF00924"/>
    </source>
</evidence>
<comment type="caution">
    <text evidence="10">The sequence shown here is derived from an EMBL/GenBank/DDBJ whole genome shotgun (WGS) entry which is preliminary data.</text>
</comment>
<evidence type="ECO:0000256" key="3">
    <source>
        <dbReference type="ARBA" id="ARBA00022475"/>
    </source>
</evidence>
<keyword evidence="5 7" id="KW-1133">Transmembrane helix</keyword>
<feature type="transmembrane region" description="Helical" evidence="7">
    <location>
        <begin position="170"/>
        <end position="201"/>
    </location>
</feature>
<dbReference type="PROSITE" id="PS01246">
    <property type="entry name" value="UPF0003"/>
    <property type="match status" value="1"/>
</dbReference>
<reference evidence="11" key="2">
    <citation type="journal article" date="2016" name="Genome Announc.">
        <title>Draft Genome Sequences of Two Novel Amoeba-Resistant Intranuclear Bacteria, 'Candidatus Berkiella cookevillensis' and 'Candidatus Berkiella aquae'.</title>
        <authorList>
            <person name="Mehari Y.T."/>
            <person name="Arivett B.A."/>
            <person name="Farone A.L."/>
            <person name="Gunderson J.H."/>
            <person name="Farone M.B."/>
        </authorList>
    </citation>
    <scope>NUCLEOTIDE SEQUENCE</scope>
    <source>
        <strain evidence="11">HT99</strain>
    </source>
</reference>
<evidence type="ECO:0000256" key="4">
    <source>
        <dbReference type="ARBA" id="ARBA00022692"/>
    </source>
</evidence>
<evidence type="ECO:0000256" key="5">
    <source>
        <dbReference type="ARBA" id="ARBA00022989"/>
    </source>
</evidence>
<protein>
    <submittedName>
        <fullName evidence="10">Low conductance mechanosensitive channel YnaI</fullName>
    </submittedName>
    <submittedName>
        <fullName evidence="11">Mechanosensitive ion channel family protein</fullName>
    </submittedName>
</protein>
<keyword evidence="12" id="KW-1185">Reference proteome</keyword>
<dbReference type="STRING" id="295108.HT99x_02402"/>
<evidence type="ECO:0000256" key="6">
    <source>
        <dbReference type="ARBA" id="ARBA00023136"/>
    </source>
</evidence>
<feature type="transmembrane region" description="Helical" evidence="7">
    <location>
        <begin position="96"/>
        <end position="114"/>
    </location>
</feature>
<name>A0A0Q9YL03_9GAMM</name>
<proteinExistence type="inferred from homology"/>
<dbReference type="InterPro" id="IPR011066">
    <property type="entry name" value="MscS_channel_C_sf"/>
</dbReference>
<evidence type="ECO:0000313" key="12">
    <source>
        <dbReference type="Proteomes" id="UP000051497"/>
    </source>
</evidence>
<dbReference type="InterPro" id="IPR023408">
    <property type="entry name" value="MscS_beta-dom_sf"/>
</dbReference>
<reference evidence="11" key="3">
    <citation type="submission" date="2021-06" db="EMBL/GenBank/DDBJ databases">
        <title>Genomic Description and Analysis of Intracellular Bacteria, Candidatus Berkiella cookevillensis and Candidatus Berkiella aquae.</title>
        <authorList>
            <person name="Kidane D.T."/>
            <person name="Mehari Y.T."/>
            <person name="Rice F.C."/>
            <person name="Arivett B.A."/>
            <person name="Farone A.L."/>
            <person name="Berk S.G."/>
            <person name="Farone M.B."/>
        </authorList>
    </citation>
    <scope>NUCLEOTIDE SEQUENCE</scope>
    <source>
        <strain evidence="11">HT99</strain>
    </source>
</reference>
<dbReference type="Pfam" id="PF24956">
    <property type="entry name" value="Msl2-3_C"/>
    <property type="match status" value="1"/>
</dbReference>
<evidence type="ECO:0000256" key="2">
    <source>
        <dbReference type="ARBA" id="ARBA00008017"/>
    </source>
</evidence>
<dbReference type="AlphaFoldDB" id="A0A0Q9YL03"/>
<dbReference type="InterPro" id="IPR006685">
    <property type="entry name" value="MscS_channel_2nd"/>
</dbReference>
<feature type="domain" description="Mechanosensitive ion channel protein 2/3 C-terminal" evidence="9">
    <location>
        <begin position="262"/>
        <end position="344"/>
    </location>
</feature>